<protein>
    <recommendedName>
        <fullName evidence="4">Glutamine amidotransferase</fullName>
    </recommendedName>
</protein>
<sequence length="102" mass="11329">MYTLDIAGKPIAITDADEAQSRELFNSDAFKEDIAAMESGGKPLWDGKAPLVIRPSTKEETDNFEQALDEGDDDEETDDDLDEDEVGINVLFLVPVDEYDED</sequence>
<evidence type="ECO:0008006" key="4">
    <source>
        <dbReference type="Google" id="ProtNLM"/>
    </source>
</evidence>
<evidence type="ECO:0000313" key="3">
    <source>
        <dbReference type="Proteomes" id="UP000323142"/>
    </source>
</evidence>
<dbReference type="Proteomes" id="UP000323142">
    <property type="component" value="Unassembled WGS sequence"/>
</dbReference>
<organism evidence="2 3">
    <name type="scientific">Salinarimonas soli</name>
    <dbReference type="NCBI Taxonomy" id="1638099"/>
    <lineage>
        <taxon>Bacteria</taxon>
        <taxon>Pseudomonadati</taxon>
        <taxon>Pseudomonadota</taxon>
        <taxon>Alphaproteobacteria</taxon>
        <taxon>Hyphomicrobiales</taxon>
        <taxon>Salinarimonadaceae</taxon>
        <taxon>Salinarimonas</taxon>
    </lineage>
</organism>
<feature type="compositionally biased region" description="Acidic residues" evidence="1">
    <location>
        <begin position="67"/>
        <end position="84"/>
    </location>
</feature>
<proteinExistence type="predicted"/>
<reference evidence="2 3" key="1">
    <citation type="submission" date="2019-09" db="EMBL/GenBank/DDBJ databases">
        <title>Salinarimonas rosea gen. nov., sp. nov., a new member of the a-2 subgroup of the Proteobacteria.</title>
        <authorList>
            <person name="Liu J."/>
        </authorList>
    </citation>
    <scope>NUCLEOTIDE SEQUENCE [LARGE SCALE GENOMIC DNA]</scope>
    <source>
        <strain evidence="2 3">BN140002</strain>
    </source>
</reference>
<gene>
    <name evidence="2" type="ORF">F0L46_24115</name>
</gene>
<dbReference type="RefSeq" id="WP_149822166.1">
    <property type="nucleotide sequence ID" value="NZ_VUOA01000048.1"/>
</dbReference>
<accession>A0A5B2V867</accession>
<dbReference type="OrthoDB" id="8019848at2"/>
<dbReference type="AlphaFoldDB" id="A0A5B2V867"/>
<comment type="caution">
    <text evidence="2">The sequence shown here is derived from an EMBL/GenBank/DDBJ whole genome shotgun (WGS) entry which is preliminary data.</text>
</comment>
<keyword evidence="3" id="KW-1185">Reference proteome</keyword>
<reference evidence="2 3" key="2">
    <citation type="submission" date="2019-09" db="EMBL/GenBank/DDBJ databases">
        <authorList>
            <person name="Jin C."/>
        </authorList>
    </citation>
    <scope>NUCLEOTIDE SEQUENCE [LARGE SCALE GENOMIC DNA]</scope>
    <source>
        <strain evidence="2 3">BN140002</strain>
    </source>
</reference>
<evidence type="ECO:0000313" key="2">
    <source>
        <dbReference type="EMBL" id="KAA2234397.1"/>
    </source>
</evidence>
<evidence type="ECO:0000256" key="1">
    <source>
        <dbReference type="SAM" id="MobiDB-lite"/>
    </source>
</evidence>
<dbReference type="EMBL" id="VUOA01000048">
    <property type="protein sequence ID" value="KAA2234397.1"/>
    <property type="molecule type" value="Genomic_DNA"/>
</dbReference>
<name>A0A5B2V867_9HYPH</name>
<feature type="region of interest" description="Disordered" evidence="1">
    <location>
        <begin position="54"/>
        <end position="84"/>
    </location>
</feature>